<dbReference type="GO" id="GO:0005783">
    <property type="term" value="C:endoplasmic reticulum"/>
    <property type="evidence" value="ECO:0007669"/>
    <property type="project" value="UniProtKB-SubCell"/>
</dbReference>
<keyword evidence="5" id="KW-0256">Endoplasmic reticulum</keyword>
<sequence length="183" mass="21292">MKNTVFIFCCIIILSVSSSKKAKEGEKPEWAKKDIRDYSDADMERLLEQWEEDDDPLEEDELPEHLRPMPKIDISNLNPEDPQSLLEATKKGRTLMTFVSVVGNPTRDESEEITKLWQTSLWNNHIQAERYMVDDNRAIFLFKDGSQAWTAKEYLIEQEKCESVTIEGKVYPGKYSNNVKQEL</sequence>
<dbReference type="EMBL" id="JALNTZ010000001">
    <property type="protein sequence ID" value="KAJ3665019.1"/>
    <property type="molecule type" value="Genomic_DNA"/>
</dbReference>
<reference evidence="8" key="1">
    <citation type="journal article" date="2023" name="G3 (Bethesda)">
        <title>Whole genome assemblies of Zophobas morio and Tenebrio molitor.</title>
        <authorList>
            <person name="Kaur S."/>
            <person name="Stinson S.A."/>
            <person name="diCenzo G.C."/>
        </authorList>
    </citation>
    <scope>NUCLEOTIDE SEQUENCE</scope>
    <source>
        <strain evidence="8">QUZm001</strain>
    </source>
</reference>
<keyword evidence="4 7" id="KW-0732">Signal</keyword>
<accession>A0AA38MRJ2</accession>
<feature type="signal peptide" evidence="7">
    <location>
        <begin position="1"/>
        <end position="22"/>
    </location>
</feature>
<evidence type="ECO:0000256" key="3">
    <source>
        <dbReference type="ARBA" id="ARBA00022687"/>
    </source>
</evidence>
<comment type="subcellular location">
    <subcellularLocation>
        <location evidence="1">Endoplasmic reticulum</location>
    </subcellularLocation>
</comment>
<gene>
    <name evidence="8" type="ORF">Zmor_000540</name>
</gene>
<evidence type="ECO:0000256" key="5">
    <source>
        <dbReference type="ARBA" id="ARBA00022824"/>
    </source>
</evidence>
<dbReference type="PANTHER" id="PTHR17600:SF2">
    <property type="entry name" value="LRP CHAPERONE MESD"/>
    <property type="match status" value="1"/>
</dbReference>
<evidence type="ECO:0008006" key="10">
    <source>
        <dbReference type="Google" id="ProtNLM"/>
    </source>
</evidence>
<evidence type="ECO:0000256" key="7">
    <source>
        <dbReference type="SAM" id="SignalP"/>
    </source>
</evidence>
<dbReference type="Gene3D" id="6.10.250.640">
    <property type="match status" value="1"/>
</dbReference>
<evidence type="ECO:0000256" key="4">
    <source>
        <dbReference type="ARBA" id="ARBA00022729"/>
    </source>
</evidence>
<dbReference type="Pfam" id="PF10185">
    <property type="entry name" value="Mesd"/>
    <property type="match status" value="1"/>
</dbReference>
<dbReference type="PANTHER" id="PTHR17600">
    <property type="entry name" value="MESODERM DEVELOPMENT CANDIDATE 2"/>
    <property type="match status" value="1"/>
</dbReference>
<dbReference type="InterPro" id="IPR019330">
    <property type="entry name" value="MESD"/>
</dbReference>
<name>A0AA38MRJ2_9CUCU</name>
<evidence type="ECO:0000313" key="8">
    <source>
        <dbReference type="EMBL" id="KAJ3665019.1"/>
    </source>
</evidence>
<dbReference type="GO" id="GO:0016055">
    <property type="term" value="P:Wnt signaling pathway"/>
    <property type="evidence" value="ECO:0007669"/>
    <property type="project" value="UniProtKB-KW"/>
</dbReference>
<proteinExistence type="inferred from homology"/>
<evidence type="ECO:0000256" key="1">
    <source>
        <dbReference type="ARBA" id="ARBA00004240"/>
    </source>
</evidence>
<evidence type="ECO:0000256" key="6">
    <source>
        <dbReference type="ARBA" id="ARBA00023186"/>
    </source>
</evidence>
<dbReference type="GO" id="GO:0006457">
    <property type="term" value="P:protein folding"/>
    <property type="evidence" value="ECO:0007669"/>
    <property type="project" value="InterPro"/>
</dbReference>
<keyword evidence="3" id="KW-0879">Wnt signaling pathway</keyword>
<dbReference type="Gene3D" id="3.30.70.260">
    <property type="match status" value="1"/>
</dbReference>
<dbReference type="FunFam" id="3.30.70.260:FF:000031">
    <property type="entry name" value="LDLR chaperone MESD"/>
    <property type="match status" value="1"/>
</dbReference>
<keyword evidence="9" id="KW-1185">Reference proteome</keyword>
<comment type="caution">
    <text evidence="8">The sequence shown here is derived from an EMBL/GenBank/DDBJ whole genome shotgun (WGS) entry which is preliminary data.</text>
</comment>
<keyword evidence="6" id="KW-0143">Chaperone</keyword>
<evidence type="ECO:0000313" key="9">
    <source>
        <dbReference type="Proteomes" id="UP001168821"/>
    </source>
</evidence>
<feature type="chain" id="PRO_5041245201" description="LDLR chaperone boca" evidence="7">
    <location>
        <begin position="23"/>
        <end position="183"/>
    </location>
</feature>
<evidence type="ECO:0000256" key="2">
    <source>
        <dbReference type="ARBA" id="ARBA00011068"/>
    </source>
</evidence>
<protein>
    <recommendedName>
        <fullName evidence="10">LDLR chaperone boca</fullName>
    </recommendedName>
</protein>
<dbReference type="Proteomes" id="UP001168821">
    <property type="component" value="Unassembled WGS sequence"/>
</dbReference>
<organism evidence="8 9">
    <name type="scientific">Zophobas morio</name>
    <dbReference type="NCBI Taxonomy" id="2755281"/>
    <lineage>
        <taxon>Eukaryota</taxon>
        <taxon>Metazoa</taxon>
        <taxon>Ecdysozoa</taxon>
        <taxon>Arthropoda</taxon>
        <taxon>Hexapoda</taxon>
        <taxon>Insecta</taxon>
        <taxon>Pterygota</taxon>
        <taxon>Neoptera</taxon>
        <taxon>Endopterygota</taxon>
        <taxon>Coleoptera</taxon>
        <taxon>Polyphaga</taxon>
        <taxon>Cucujiformia</taxon>
        <taxon>Tenebrionidae</taxon>
        <taxon>Zophobas</taxon>
    </lineage>
</organism>
<dbReference type="AlphaFoldDB" id="A0AA38MRJ2"/>
<comment type="similarity">
    <text evidence="2">Belongs to the MESD family.</text>
</comment>